<evidence type="ECO:0000313" key="4">
    <source>
        <dbReference type="Proteomes" id="UP000638263"/>
    </source>
</evidence>
<dbReference type="Pfam" id="PF03704">
    <property type="entry name" value="BTAD"/>
    <property type="match status" value="1"/>
</dbReference>
<evidence type="ECO:0000259" key="2">
    <source>
        <dbReference type="SMART" id="SM01043"/>
    </source>
</evidence>
<gene>
    <name evidence="3" type="ORF">GCM10011588_31360</name>
</gene>
<dbReference type="EMBL" id="BMMH01000005">
    <property type="protein sequence ID" value="GGL14569.1"/>
    <property type="molecule type" value="Genomic_DNA"/>
</dbReference>
<dbReference type="InterPro" id="IPR036388">
    <property type="entry name" value="WH-like_DNA-bd_sf"/>
</dbReference>
<dbReference type="SUPFAM" id="SSF48452">
    <property type="entry name" value="TPR-like"/>
    <property type="match status" value="1"/>
</dbReference>
<feature type="compositionally biased region" description="Basic and acidic residues" evidence="1">
    <location>
        <begin position="248"/>
        <end position="257"/>
    </location>
</feature>
<dbReference type="AlphaFoldDB" id="A0A917RME0"/>
<dbReference type="InterPro" id="IPR011990">
    <property type="entry name" value="TPR-like_helical_dom_sf"/>
</dbReference>
<dbReference type="Gene3D" id="1.10.10.10">
    <property type="entry name" value="Winged helix-like DNA-binding domain superfamily/Winged helix DNA-binding domain"/>
    <property type="match status" value="1"/>
</dbReference>
<dbReference type="SMART" id="SM01043">
    <property type="entry name" value="BTAD"/>
    <property type="match status" value="1"/>
</dbReference>
<evidence type="ECO:0000313" key="3">
    <source>
        <dbReference type="EMBL" id="GGL14569.1"/>
    </source>
</evidence>
<sequence>MAAGLIGALATRAAAHAPLVKLLGGVTVVHASANWGMSIGAARLIAFLALHPGAHDRHYIAGTLWPDTPESRAAGNLRSALWRLNALPVSLVDADRCWVSLQSHVLVDVRLLSDWAARVISGDRTSDDFTHTAWDVACVDLLPGWPDDWLVLERERIRQRLLHGLECMARELIRLGRSAEAVEVALVAVNADVLRESAQRILIQAHLAEGNRSEAQRCYLEHRELIARELGVTPSDRLTALVAPADIGARRSPTDRRGRFRPSRTGQGPGPRRSRG</sequence>
<feature type="domain" description="Bacterial transcriptional activator" evidence="2">
    <location>
        <begin position="107"/>
        <end position="246"/>
    </location>
</feature>
<evidence type="ECO:0000256" key="1">
    <source>
        <dbReference type="SAM" id="MobiDB-lite"/>
    </source>
</evidence>
<dbReference type="PANTHER" id="PTHR35807">
    <property type="entry name" value="TRANSCRIPTIONAL REGULATOR REDD-RELATED"/>
    <property type="match status" value="1"/>
</dbReference>
<keyword evidence="4" id="KW-1185">Reference proteome</keyword>
<comment type="caution">
    <text evidence="3">The sequence shown here is derived from an EMBL/GenBank/DDBJ whole genome shotgun (WGS) entry which is preliminary data.</text>
</comment>
<dbReference type="Gene3D" id="1.25.40.10">
    <property type="entry name" value="Tetratricopeptide repeat domain"/>
    <property type="match status" value="1"/>
</dbReference>
<accession>A0A917RME0</accession>
<dbReference type="RefSeq" id="WP_063916242.1">
    <property type="nucleotide sequence ID" value="NZ_BMMH01000005.1"/>
</dbReference>
<organism evidence="3 4">
    <name type="scientific">Nocardia jinanensis</name>
    <dbReference type="NCBI Taxonomy" id="382504"/>
    <lineage>
        <taxon>Bacteria</taxon>
        <taxon>Bacillati</taxon>
        <taxon>Actinomycetota</taxon>
        <taxon>Actinomycetes</taxon>
        <taxon>Mycobacteriales</taxon>
        <taxon>Nocardiaceae</taxon>
        <taxon>Nocardia</taxon>
    </lineage>
</organism>
<protein>
    <recommendedName>
        <fullName evidence="2">Bacterial transcriptional activator domain-containing protein</fullName>
    </recommendedName>
</protein>
<reference evidence="3" key="2">
    <citation type="submission" date="2020-09" db="EMBL/GenBank/DDBJ databases">
        <authorList>
            <person name="Sun Q."/>
            <person name="Zhou Y."/>
        </authorList>
    </citation>
    <scope>NUCLEOTIDE SEQUENCE</scope>
    <source>
        <strain evidence="3">CGMCC 4.3508</strain>
    </source>
</reference>
<dbReference type="Proteomes" id="UP000638263">
    <property type="component" value="Unassembled WGS sequence"/>
</dbReference>
<dbReference type="InterPro" id="IPR005158">
    <property type="entry name" value="BTAD"/>
</dbReference>
<proteinExistence type="predicted"/>
<feature type="region of interest" description="Disordered" evidence="1">
    <location>
        <begin position="245"/>
        <end position="276"/>
    </location>
</feature>
<dbReference type="InterPro" id="IPR051677">
    <property type="entry name" value="AfsR-DnrI-RedD_regulator"/>
</dbReference>
<reference evidence="3" key="1">
    <citation type="journal article" date="2014" name="Int. J. Syst. Evol. Microbiol.">
        <title>Complete genome sequence of Corynebacterium casei LMG S-19264T (=DSM 44701T), isolated from a smear-ripened cheese.</title>
        <authorList>
            <consortium name="US DOE Joint Genome Institute (JGI-PGF)"/>
            <person name="Walter F."/>
            <person name="Albersmeier A."/>
            <person name="Kalinowski J."/>
            <person name="Ruckert C."/>
        </authorList>
    </citation>
    <scope>NUCLEOTIDE SEQUENCE</scope>
    <source>
        <strain evidence="3">CGMCC 4.3508</strain>
    </source>
</reference>
<name>A0A917RME0_9NOCA</name>